<name>A0ABT9G546_LEPDI</name>
<keyword evidence="3" id="KW-1185">Reference proteome</keyword>
<dbReference type="PANTHER" id="PTHR30164">
    <property type="entry name" value="MTFA PEPTIDASE"/>
    <property type="match status" value="1"/>
</dbReference>
<accession>A0ABT9G546</accession>
<evidence type="ECO:0000256" key="1">
    <source>
        <dbReference type="SAM" id="MobiDB-lite"/>
    </source>
</evidence>
<sequence>MLTWWRRWRDARARQQRAIPDALWLDTLRRLPFLKRRPLADLLKLRQDCAVFLDRHEFHGAGGLVVTDEMAVAIAAQACLPVLHLDLAAYDGFVGIVLHPGEVTAQRQWIDEDGVCHEGSEELAGEAMPGGPVMLAWSEVAASGETAEDGYNVVIHEFVHVLDMLDGEADGVPPLPDAGARRHWLQVMQAAHARLVRQVESGEPTALDPYGVHGLEEYFPVASEAFFVAPELLLAHEPAVYALLASHFRQDPASVDADPAVLRPRAPRKPRAADRRP</sequence>
<dbReference type="CDD" id="cd20169">
    <property type="entry name" value="Peptidase_M90_mtfA"/>
    <property type="match status" value="1"/>
</dbReference>
<dbReference type="SUPFAM" id="SSF55486">
    <property type="entry name" value="Metalloproteases ('zincins'), catalytic domain"/>
    <property type="match status" value="1"/>
</dbReference>
<dbReference type="PANTHER" id="PTHR30164:SF2">
    <property type="entry name" value="PROTEIN MTFA"/>
    <property type="match status" value="1"/>
</dbReference>
<comment type="caution">
    <text evidence="2">The sequence shown here is derived from an EMBL/GenBank/DDBJ whole genome shotgun (WGS) entry which is preliminary data.</text>
</comment>
<dbReference type="EMBL" id="JAUZEE010000006">
    <property type="protein sequence ID" value="MDP4301610.1"/>
    <property type="molecule type" value="Genomic_DNA"/>
</dbReference>
<dbReference type="Gene3D" id="3.40.390.10">
    <property type="entry name" value="Collagenase (Catalytic Domain)"/>
    <property type="match status" value="1"/>
</dbReference>
<dbReference type="InterPro" id="IPR024079">
    <property type="entry name" value="MetalloPept_cat_dom_sf"/>
</dbReference>
<dbReference type="Pfam" id="PF06167">
    <property type="entry name" value="Peptidase_M90"/>
    <property type="match status" value="1"/>
</dbReference>
<dbReference type="Proteomes" id="UP001235760">
    <property type="component" value="Unassembled WGS sequence"/>
</dbReference>
<dbReference type="InterPro" id="IPR010384">
    <property type="entry name" value="MtfA_fam"/>
</dbReference>
<dbReference type="RefSeq" id="WP_305750153.1">
    <property type="nucleotide sequence ID" value="NZ_JAUZEE010000006.1"/>
</dbReference>
<proteinExistence type="predicted"/>
<feature type="region of interest" description="Disordered" evidence="1">
    <location>
        <begin position="255"/>
        <end position="277"/>
    </location>
</feature>
<dbReference type="Gene3D" id="1.10.472.150">
    <property type="entry name" value="Glucose-regulated metallo-peptidase M90, N-terminal domain"/>
    <property type="match status" value="1"/>
</dbReference>
<gene>
    <name evidence="2" type="ORF">Q8X39_13260</name>
</gene>
<protein>
    <submittedName>
        <fullName evidence="2">Zinc-dependent peptidase</fullName>
    </submittedName>
</protein>
<dbReference type="InterPro" id="IPR042252">
    <property type="entry name" value="MtfA_N"/>
</dbReference>
<evidence type="ECO:0000313" key="2">
    <source>
        <dbReference type="EMBL" id="MDP4301610.1"/>
    </source>
</evidence>
<organism evidence="2 3">
    <name type="scientific">Leptothrix discophora</name>
    <dbReference type="NCBI Taxonomy" id="89"/>
    <lineage>
        <taxon>Bacteria</taxon>
        <taxon>Pseudomonadati</taxon>
        <taxon>Pseudomonadota</taxon>
        <taxon>Betaproteobacteria</taxon>
        <taxon>Burkholderiales</taxon>
        <taxon>Sphaerotilaceae</taxon>
        <taxon>Leptothrix</taxon>
    </lineage>
</organism>
<evidence type="ECO:0000313" key="3">
    <source>
        <dbReference type="Proteomes" id="UP001235760"/>
    </source>
</evidence>
<reference evidence="2 3" key="1">
    <citation type="submission" date="2023-08" db="EMBL/GenBank/DDBJ databases">
        <authorList>
            <person name="Roldan D.M."/>
            <person name="Menes R.J."/>
        </authorList>
    </citation>
    <scope>NUCLEOTIDE SEQUENCE [LARGE SCALE GENOMIC DNA]</scope>
    <source>
        <strain evidence="2 3">CCM 2812</strain>
    </source>
</reference>